<dbReference type="CDD" id="cd06530">
    <property type="entry name" value="S26_SPase_I"/>
    <property type="match status" value="1"/>
</dbReference>
<dbReference type="EC" id="3.4.21.89" evidence="3 7"/>
<dbReference type="GO" id="GO:0009003">
    <property type="term" value="F:signal peptidase activity"/>
    <property type="evidence" value="ECO:0007669"/>
    <property type="project" value="UniProtKB-EC"/>
</dbReference>
<evidence type="ECO:0000259" key="8">
    <source>
        <dbReference type="Pfam" id="PF10502"/>
    </source>
</evidence>
<feature type="transmembrane region" description="Helical" evidence="7">
    <location>
        <begin position="12"/>
        <end position="30"/>
    </location>
</feature>
<dbReference type="PROSITE" id="PS00760">
    <property type="entry name" value="SPASE_I_2"/>
    <property type="match status" value="1"/>
</dbReference>
<evidence type="ECO:0000313" key="10">
    <source>
        <dbReference type="Proteomes" id="UP000076577"/>
    </source>
</evidence>
<evidence type="ECO:0000256" key="2">
    <source>
        <dbReference type="ARBA" id="ARBA00009370"/>
    </source>
</evidence>
<dbReference type="Gene3D" id="2.10.109.10">
    <property type="entry name" value="Umud Fragment, subunit A"/>
    <property type="match status" value="1"/>
</dbReference>
<evidence type="ECO:0000256" key="6">
    <source>
        <dbReference type="PIRSR" id="PIRSR600223-1"/>
    </source>
</evidence>
<keyword evidence="7" id="KW-0812">Transmembrane</keyword>
<feature type="transmembrane region" description="Helical" evidence="7">
    <location>
        <begin position="67"/>
        <end position="89"/>
    </location>
</feature>
<proteinExistence type="inferred from homology"/>
<keyword evidence="10" id="KW-1185">Reference proteome</keyword>
<evidence type="ECO:0000256" key="1">
    <source>
        <dbReference type="ARBA" id="ARBA00000677"/>
    </source>
</evidence>
<gene>
    <name evidence="9" type="primary">lepB_1</name>
    <name evidence="9" type="ORF">PsAD2_02529</name>
</gene>
<dbReference type="InterPro" id="IPR019757">
    <property type="entry name" value="Pept_S26A_signal_pept_1_Lys-AS"/>
</dbReference>
<dbReference type="InterPro" id="IPR036286">
    <property type="entry name" value="LexA/Signal_pep-like_sf"/>
</dbReference>
<name>A0A165YNA5_9HYPH</name>
<feature type="active site" evidence="6">
    <location>
        <position position="137"/>
    </location>
</feature>
<dbReference type="PRINTS" id="PR00727">
    <property type="entry name" value="LEADERPTASE"/>
</dbReference>
<dbReference type="PANTHER" id="PTHR43390">
    <property type="entry name" value="SIGNAL PEPTIDASE I"/>
    <property type="match status" value="1"/>
</dbReference>
<feature type="transmembrane region" description="Helical" evidence="7">
    <location>
        <begin position="36"/>
        <end position="55"/>
    </location>
</feature>
<evidence type="ECO:0000256" key="7">
    <source>
        <dbReference type="RuleBase" id="RU362042"/>
    </source>
</evidence>
<reference evidence="9 10" key="1">
    <citation type="journal article" date="2016" name="Front. Microbiol.">
        <title>Comparative Genomic Analysis Reveals a Diverse Repertoire of Genes Involved in Prokaryote-Eukaryote Interactions within the Pseudovibrio Genus.</title>
        <authorList>
            <person name="Romano S."/>
            <person name="Fernandez-Guerra A."/>
            <person name="Reen F.J."/>
            <person name="Glockner F.O."/>
            <person name="Crowley S.P."/>
            <person name="O'Sullivan O."/>
            <person name="Cotter P.D."/>
            <person name="Adams C."/>
            <person name="Dobson A.D."/>
            <person name="O'Gara F."/>
        </authorList>
    </citation>
    <scope>NUCLEOTIDE SEQUENCE [LARGE SCALE GENOMIC DNA]</scope>
    <source>
        <strain evidence="9 10">Ad2</strain>
    </source>
</reference>
<dbReference type="AlphaFoldDB" id="A0A165YNA5"/>
<dbReference type="NCBIfam" id="TIGR02227">
    <property type="entry name" value="sigpep_I_bact"/>
    <property type="match status" value="1"/>
</dbReference>
<dbReference type="SUPFAM" id="SSF51306">
    <property type="entry name" value="LexA/Signal peptidase"/>
    <property type="match status" value="1"/>
</dbReference>
<dbReference type="InterPro" id="IPR019533">
    <property type="entry name" value="Peptidase_S26"/>
</dbReference>
<dbReference type="PROSITE" id="PS00761">
    <property type="entry name" value="SPASE_I_3"/>
    <property type="match status" value="1"/>
</dbReference>
<feature type="transmembrane region" description="Helical" evidence="7">
    <location>
        <begin position="101"/>
        <end position="121"/>
    </location>
</feature>
<comment type="caution">
    <text evidence="9">The sequence shown here is derived from an EMBL/GenBank/DDBJ whole genome shotgun (WGS) entry which is preliminary data.</text>
</comment>
<dbReference type="PATRIC" id="fig|989403.3.peg.2694"/>
<comment type="caution">
    <text evidence="7">Lacks conserved residue(s) required for the propagation of feature annotation.</text>
</comment>
<dbReference type="GO" id="GO:0004252">
    <property type="term" value="F:serine-type endopeptidase activity"/>
    <property type="evidence" value="ECO:0007669"/>
    <property type="project" value="InterPro"/>
</dbReference>
<dbReference type="GO" id="GO:0016020">
    <property type="term" value="C:membrane"/>
    <property type="evidence" value="ECO:0007669"/>
    <property type="project" value="UniProtKB-SubCell"/>
</dbReference>
<organism evidence="9 10">
    <name type="scientific">Pseudovibrio axinellae</name>
    <dbReference type="NCBI Taxonomy" id="989403"/>
    <lineage>
        <taxon>Bacteria</taxon>
        <taxon>Pseudomonadati</taxon>
        <taxon>Pseudomonadota</taxon>
        <taxon>Alphaproteobacteria</taxon>
        <taxon>Hyphomicrobiales</taxon>
        <taxon>Stappiaceae</taxon>
        <taxon>Pseudovibrio</taxon>
    </lineage>
</organism>
<dbReference type="GO" id="GO:0006465">
    <property type="term" value="P:signal peptide processing"/>
    <property type="evidence" value="ECO:0007669"/>
    <property type="project" value="InterPro"/>
</dbReference>
<protein>
    <recommendedName>
        <fullName evidence="4 7">Signal peptidase I</fullName>
        <ecNumber evidence="3 7">3.4.21.89</ecNumber>
    </recommendedName>
</protein>
<keyword evidence="7" id="KW-0645">Protease</keyword>
<evidence type="ECO:0000256" key="5">
    <source>
        <dbReference type="ARBA" id="ARBA00022801"/>
    </source>
</evidence>
<keyword evidence="5 7" id="KW-0378">Hydrolase</keyword>
<keyword evidence="7" id="KW-1133">Transmembrane helix</keyword>
<dbReference type="InterPro" id="IPR019758">
    <property type="entry name" value="Pept_S26A_signal_pept_1_CS"/>
</dbReference>
<comment type="similarity">
    <text evidence="2 7">Belongs to the peptidase S26 family.</text>
</comment>
<dbReference type="PANTHER" id="PTHR43390:SF1">
    <property type="entry name" value="CHLOROPLAST PROCESSING PEPTIDASE"/>
    <property type="match status" value="1"/>
</dbReference>
<feature type="active site" evidence="6">
    <location>
        <position position="180"/>
    </location>
</feature>
<evidence type="ECO:0000256" key="4">
    <source>
        <dbReference type="ARBA" id="ARBA00019232"/>
    </source>
</evidence>
<sequence>MSEPGQRTKKRLWWVALLLQFFGGSGYLYVGRPKRFFVQLGVTILGLSALNILVVPSYLDARITLPLLFAIFLIVALFFIVDCIRIAVTSSPYTLRAYNRWWVYLIVAIATTLGSISYDVVLGPSKNVRSFYAPSGSMSPSLISGDYFFVNACGFDCIEAKRGDIAVFKLPRNETIDYVKRIIGLPGDTIQMKDGVLFLNGSAVKRTRLPEPYINSGSRGNKSAIDQYEEKLPNGRRYLTLDLTSRSILDNTNEYRVPEGHYFVMGDNRDNSLDSRVLAEIGYIPAKNIYAKPLFIFWSDDLERIGMKLD</sequence>
<keyword evidence="7" id="KW-0472">Membrane</keyword>
<comment type="subcellular location">
    <subcellularLocation>
        <location evidence="7">Membrane</location>
        <topology evidence="7">Single-pass type II membrane protein</topology>
    </subcellularLocation>
</comment>
<evidence type="ECO:0000256" key="3">
    <source>
        <dbReference type="ARBA" id="ARBA00013208"/>
    </source>
</evidence>
<dbReference type="EMBL" id="LMCB01000017">
    <property type="protein sequence ID" value="KZL19010.1"/>
    <property type="molecule type" value="Genomic_DNA"/>
</dbReference>
<dbReference type="Proteomes" id="UP000076577">
    <property type="component" value="Unassembled WGS sequence"/>
</dbReference>
<accession>A0A165YNA5</accession>
<dbReference type="InterPro" id="IPR000223">
    <property type="entry name" value="Pept_S26A_signal_pept_1"/>
</dbReference>
<comment type="catalytic activity">
    <reaction evidence="1 7">
        <text>Cleavage of hydrophobic, N-terminal signal or leader sequences from secreted and periplasmic proteins.</text>
        <dbReference type="EC" id="3.4.21.89"/>
    </reaction>
</comment>
<feature type="domain" description="Peptidase S26" evidence="8">
    <location>
        <begin position="128"/>
        <end position="298"/>
    </location>
</feature>
<dbReference type="Pfam" id="PF10502">
    <property type="entry name" value="Peptidase_S26"/>
    <property type="match status" value="1"/>
</dbReference>
<dbReference type="STRING" id="989403.SAMN05421798_101512"/>
<evidence type="ECO:0000313" key="9">
    <source>
        <dbReference type="EMBL" id="KZL19010.1"/>
    </source>
</evidence>